<proteinExistence type="predicted"/>
<dbReference type="EMBL" id="LVIE01000002">
    <property type="protein sequence ID" value="OHT25717.1"/>
    <property type="molecule type" value="Genomic_DNA"/>
</dbReference>
<dbReference type="RefSeq" id="WP_070925134.1">
    <property type="nucleotide sequence ID" value="NZ_VAUE01000001.1"/>
</dbReference>
<evidence type="ECO:0000313" key="1">
    <source>
        <dbReference type="EMBL" id="OHT25717.1"/>
    </source>
</evidence>
<gene>
    <name evidence="1" type="ORF">A3Q29_11960</name>
</gene>
<keyword evidence="2" id="KW-1185">Reference proteome</keyword>
<reference evidence="1 2" key="1">
    <citation type="submission" date="2016-03" db="EMBL/GenBank/DDBJ databases">
        <title>Genome sequence of Providencia stuartii strain, isolated from the salivary glands of larval Lucilia sericata.</title>
        <authorList>
            <person name="Yuan Y."/>
            <person name="Zhang Y."/>
            <person name="Fu S."/>
            <person name="Crippen T.L."/>
            <person name="Visi D."/>
            <person name="Benbow M.E."/>
            <person name="Allen M."/>
            <person name="Tomberlin J.K."/>
            <person name="Sze S.-H."/>
            <person name="Tarone A.M."/>
        </authorList>
    </citation>
    <scope>NUCLEOTIDE SEQUENCE [LARGE SCALE GENOMIC DNA]</scope>
    <source>
        <strain evidence="1 2">Crippen</strain>
    </source>
</reference>
<name>A0A1S1HUP7_PROST</name>
<comment type="caution">
    <text evidence="1">The sequence shown here is derived from an EMBL/GenBank/DDBJ whole genome shotgun (WGS) entry which is preliminary data.</text>
</comment>
<organism evidence="1 2">
    <name type="scientific">Providencia stuartii</name>
    <dbReference type="NCBI Taxonomy" id="588"/>
    <lineage>
        <taxon>Bacteria</taxon>
        <taxon>Pseudomonadati</taxon>
        <taxon>Pseudomonadota</taxon>
        <taxon>Gammaproteobacteria</taxon>
        <taxon>Enterobacterales</taxon>
        <taxon>Morganellaceae</taxon>
        <taxon>Providencia</taxon>
    </lineage>
</organism>
<dbReference type="AlphaFoldDB" id="A0A1S1HUP7"/>
<dbReference type="Proteomes" id="UP000179588">
    <property type="component" value="Unassembled WGS sequence"/>
</dbReference>
<sequence length="152" mass="17103">MQVKIKVESRPIQPLNKVNTTRNGLADHIKNAKNVAEIDKAPAIFSKMKKIVVRCLNTLINFIVGVHSGREEKTQNHRIDLTTGEAIFGYLTQGKRDNQDIDSLYTQPSKLKSEPIVLSSSRPKYWPNENPIGDIAPPVPIKTKQAYMLPRS</sequence>
<evidence type="ECO:0000313" key="2">
    <source>
        <dbReference type="Proteomes" id="UP000179588"/>
    </source>
</evidence>
<protein>
    <submittedName>
        <fullName evidence="1">Uncharacterized protein</fullName>
    </submittedName>
</protein>
<accession>A0A1S1HUP7</accession>